<sequence>MTTNRMNEVLCYLQYMCIDGVKSEQLRLMMHEWLAVGFKCNGGKWTTDIKMHQYHHHQRINEVDRLYTSQRGGRRAFK</sequence>
<evidence type="ECO:0000313" key="2">
    <source>
        <dbReference type="Proteomes" id="UP001196413"/>
    </source>
</evidence>
<protein>
    <submittedName>
        <fullName evidence="1">Uncharacterized protein</fullName>
    </submittedName>
</protein>
<comment type="caution">
    <text evidence="1">The sequence shown here is derived from an EMBL/GenBank/DDBJ whole genome shotgun (WGS) entry which is preliminary data.</text>
</comment>
<name>A0AAD5MQJ2_PARTN</name>
<accession>A0AAD5MQJ2</accession>
<gene>
    <name evidence="1" type="ORF">KIN20_009456</name>
</gene>
<dbReference type="Proteomes" id="UP001196413">
    <property type="component" value="Unassembled WGS sequence"/>
</dbReference>
<proteinExistence type="predicted"/>
<dbReference type="EMBL" id="JAHQIW010001571">
    <property type="protein sequence ID" value="KAJ1352942.1"/>
    <property type="molecule type" value="Genomic_DNA"/>
</dbReference>
<keyword evidence="2" id="KW-1185">Reference proteome</keyword>
<dbReference type="AlphaFoldDB" id="A0AAD5MQJ2"/>
<organism evidence="1 2">
    <name type="scientific">Parelaphostrongylus tenuis</name>
    <name type="common">Meningeal worm</name>
    <dbReference type="NCBI Taxonomy" id="148309"/>
    <lineage>
        <taxon>Eukaryota</taxon>
        <taxon>Metazoa</taxon>
        <taxon>Ecdysozoa</taxon>
        <taxon>Nematoda</taxon>
        <taxon>Chromadorea</taxon>
        <taxon>Rhabditida</taxon>
        <taxon>Rhabditina</taxon>
        <taxon>Rhabditomorpha</taxon>
        <taxon>Strongyloidea</taxon>
        <taxon>Metastrongylidae</taxon>
        <taxon>Parelaphostrongylus</taxon>
    </lineage>
</organism>
<evidence type="ECO:0000313" key="1">
    <source>
        <dbReference type="EMBL" id="KAJ1352942.1"/>
    </source>
</evidence>
<reference evidence="1" key="1">
    <citation type="submission" date="2021-06" db="EMBL/GenBank/DDBJ databases">
        <title>Parelaphostrongylus tenuis whole genome reference sequence.</title>
        <authorList>
            <person name="Garwood T.J."/>
            <person name="Larsen P.A."/>
            <person name="Fountain-Jones N.M."/>
            <person name="Garbe J.R."/>
            <person name="Macchietto M.G."/>
            <person name="Kania S.A."/>
            <person name="Gerhold R.W."/>
            <person name="Richards J.E."/>
            <person name="Wolf T.M."/>
        </authorList>
    </citation>
    <scope>NUCLEOTIDE SEQUENCE</scope>
    <source>
        <strain evidence="1">MNPRO001-30</strain>
        <tissue evidence="1">Meninges</tissue>
    </source>
</reference>